<dbReference type="SUPFAM" id="SSF88659">
    <property type="entry name" value="Sigma3 and sigma4 domains of RNA polymerase sigma factors"/>
    <property type="match status" value="2"/>
</dbReference>
<dbReference type="EMBL" id="MFAT01000028">
    <property type="protein sequence ID" value="OGD86472.1"/>
    <property type="molecule type" value="Genomic_DNA"/>
</dbReference>
<dbReference type="Proteomes" id="UP000176317">
    <property type="component" value="Unassembled WGS sequence"/>
</dbReference>
<dbReference type="InterPro" id="IPR013324">
    <property type="entry name" value="RNA_pol_sigma_r3/r4-like"/>
</dbReference>
<dbReference type="PROSITE" id="PS00716">
    <property type="entry name" value="SIGMA70_2"/>
    <property type="match status" value="1"/>
</dbReference>
<dbReference type="Gene3D" id="1.10.10.10">
    <property type="entry name" value="Winged helix-like DNA-binding domain superfamily/Winged helix DNA-binding domain"/>
    <property type="match status" value="2"/>
</dbReference>
<dbReference type="GO" id="GO:0003700">
    <property type="term" value="F:DNA-binding transcription factor activity"/>
    <property type="evidence" value="ECO:0007669"/>
    <property type="project" value="InterPro"/>
</dbReference>
<feature type="region of interest" description="Disordered" evidence="1">
    <location>
        <begin position="167"/>
        <end position="197"/>
    </location>
</feature>
<dbReference type="GO" id="GO:0006352">
    <property type="term" value="P:DNA-templated transcription initiation"/>
    <property type="evidence" value="ECO:0007669"/>
    <property type="project" value="InterPro"/>
</dbReference>
<dbReference type="PANTHER" id="PTHR30603:SF47">
    <property type="entry name" value="RNA POLYMERASE SIGMA FACTOR SIGD, CHLOROPLASTIC"/>
    <property type="match status" value="1"/>
</dbReference>
<dbReference type="PRINTS" id="PR00046">
    <property type="entry name" value="SIGMA70FCT"/>
</dbReference>
<sequence length="197" mass="22302">MIRWPAHIEEAASKINLIEEELVEELGREPTEEEAFAVAKARGIKFNENDIRSARKVGVVGTLDYPVGEDDTKGNFIVADGPSVEEIGEQADKKAKVRAMVSMLPLRQKKVIELRFGLVDGIARTLEQVGNHFQVTRERARQIEAKAIENMRSNPIHRRNIIEYCDDINDPQTNPIKPHQVLGLDRSAKSKVRSKRR</sequence>
<evidence type="ECO:0000259" key="2">
    <source>
        <dbReference type="PROSITE" id="PS00716"/>
    </source>
</evidence>
<evidence type="ECO:0000313" key="3">
    <source>
        <dbReference type="EMBL" id="OGD86472.1"/>
    </source>
</evidence>
<evidence type="ECO:0000256" key="1">
    <source>
        <dbReference type="SAM" id="MobiDB-lite"/>
    </source>
</evidence>
<dbReference type="InterPro" id="IPR036388">
    <property type="entry name" value="WH-like_DNA-bd_sf"/>
</dbReference>
<accession>A0A1F5G3N2</accession>
<organism evidence="3 4">
    <name type="scientific">Candidatus Curtissbacteria bacterium RBG_13_35_7</name>
    <dbReference type="NCBI Taxonomy" id="1797705"/>
    <lineage>
        <taxon>Bacteria</taxon>
        <taxon>Candidatus Curtissiibacteriota</taxon>
    </lineage>
</organism>
<dbReference type="InterPro" id="IPR000943">
    <property type="entry name" value="RNA_pol_sigma70"/>
</dbReference>
<dbReference type="InterPro" id="IPR007630">
    <property type="entry name" value="RNA_pol_sigma70_r4"/>
</dbReference>
<name>A0A1F5G3N2_9BACT</name>
<comment type="caution">
    <text evidence="3">The sequence shown here is derived from an EMBL/GenBank/DDBJ whole genome shotgun (WGS) entry which is preliminary data.</text>
</comment>
<reference evidence="3 4" key="1">
    <citation type="journal article" date="2016" name="Nat. Commun.">
        <title>Thousands of microbial genomes shed light on interconnected biogeochemical processes in an aquifer system.</title>
        <authorList>
            <person name="Anantharaman K."/>
            <person name="Brown C.T."/>
            <person name="Hug L.A."/>
            <person name="Sharon I."/>
            <person name="Castelle C.J."/>
            <person name="Probst A.J."/>
            <person name="Thomas B.C."/>
            <person name="Singh A."/>
            <person name="Wilkins M.J."/>
            <person name="Karaoz U."/>
            <person name="Brodie E.L."/>
            <person name="Williams K.H."/>
            <person name="Hubbard S.S."/>
            <person name="Banfield J.F."/>
        </authorList>
    </citation>
    <scope>NUCLEOTIDE SEQUENCE [LARGE SCALE GENOMIC DNA]</scope>
</reference>
<protein>
    <recommendedName>
        <fullName evidence="2">RNA polymerase sigma-70 domain-containing protein</fullName>
    </recommendedName>
</protein>
<proteinExistence type="predicted"/>
<gene>
    <name evidence="3" type="ORF">A2164_03640</name>
</gene>
<dbReference type="CDD" id="cd06171">
    <property type="entry name" value="Sigma70_r4"/>
    <property type="match status" value="1"/>
</dbReference>
<dbReference type="AlphaFoldDB" id="A0A1F5G3N2"/>
<dbReference type="Pfam" id="PF04545">
    <property type="entry name" value="Sigma70_r4"/>
    <property type="match status" value="1"/>
</dbReference>
<dbReference type="InterPro" id="IPR050239">
    <property type="entry name" value="Sigma-70_RNA_pol_init_factors"/>
</dbReference>
<feature type="domain" description="RNA polymerase sigma-70" evidence="2">
    <location>
        <begin position="125"/>
        <end position="151"/>
    </location>
</feature>
<evidence type="ECO:0000313" key="4">
    <source>
        <dbReference type="Proteomes" id="UP000176317"/>
    </source>
</evidence>
<dbReference type="PANTHER" id="PTHR30603">
    <property type="entry name" value="RNA POLYMERASE SIGMA FACTOR RPO"/>
    <property type="match status" value="1"/>
</dbReference>